<evidence type="ECO:0000256" key="3">
    <source>
        <dbReference type="ARBA" id="ARBA00023125"/>
    </source>
</evidence>
<gene>
    <name evidence="9" type="primary">nreC_1</name>
    <name evidence="10" type="synonym">nreC</name>
    <name evidence="8" type="ORF">I6G51_06225</name>
    <name evidence="9" type="ORF">NCTC10288_01653</name>
    <name evidence="10" type="ORF">NCTC10289_00918</name>
</gene>
<evidence type="ECO:0000256" key="5">
    <source>
        <dbReference type="PROSITE-ProRule" id="PRU00169"/>
    </source>
</evidence>
<dbReference type="AlphaFoldDB" id="A0A2X4RSZ8"/>
<dbReference type="InterPro" id="IPR000792">
    <property type="entry name" value="Tscrpt_reg_LuxR_C"/>
</dbReference>
<keyword evidence="13" id="KW-1185">Reference proteome</keyword>
<evidence type="ECO:0000313" key="11">
    <source>
        <dbReference type="Proteomes" id="UP000249264"/>
    </source>
</evidence>
<evidence type="ECO:0000313" key="8">
    <source>
        <dbReference type="EMBL" id="QPS58557.1"/>
    </source>
</evidence>
<proteinExistence type="predicted"/>
<evidence type="ECO:0000256" key="1">
    <source>
        <dbReference type="ARBA" id="ARBA00022553"/>
    </source>
</evidence>
<dbReference type="Pfam" id="PF00072">
    <property type="entry name" value="Response_reg"/>
    <property type="match status" value="1"/>
</dbReference>
<dbReference type="InterPro" id="IPR058245">
    <property type="entry name" value="NreC/VraR/RcsB-like_REC"/>
</dbReference>
<dbReference type="PANTHER" id="PTHR43214">
    <property type="entry name" value="TWO-COMPONENT RESPONSE REGULATOR"/>
    <property type="match status" value="1"/>
</dbReference>
<reference evidence="8 13" key="2">
    <citation type="submission" date="2020-12" db="EMBL/GenBank/DDBJ databases">
        <title>FDA dAtabase for Regulatory Grade micrObial Sequences (FDA-ARGOS): Supporting development and validation of Infectious Disease Dx tests.</title>
        <authorList>
            <person name="Sproer C."/>
            <person name="Gronow S."/>
            <person name="Severitt S."/>
            <person name="Schroder I."/>
            <person name="Tallon L."/>
            <person name="Sadzewicz L."/>
            <person name="Zhao X."/>
            <person name="Boylan J."/>
            <person name="Ott S."/>
            <person name="Bowen H."/>
            <person name="Vavikolanu K."/>
            <person name="Mehta A."/>
            <person name="Aluvathingal J."/>
            <person name="Nadendla S."/>
            <person name="Lowell S."/>
            <person name="Myers T."/>
            <person name="Yan Y."/>
            <person name="Sichtig H."/>
        </authorList>
    </citation>
    <scope>NUCLEOTIDE SEQUENCE [LARGE SCALE GENOMIC DNA]</scope>
    <source>
        <strain evidence="8 13">FDAARGOS_894</strain>
    </source>
</reference>
<dbReference type="Proteomes" id="UP000594905">
    <property type="component" value="Chromosome"/>
</dbReference>
<dbReference type="CDD" id="cd17535">
    <property type="entry name" value="REC_NarL-like"/>
    <property type="match status" value="1"/>
</dbReference>
<dbReference type="RefSeq" id="WP_039674614.1">
    <property type="nucleotide sequence ID" value="NZ_CP065689.1"/>
</dbReference>
<dbReference type="PRINTS" id="PR00038">
    <property type="entry name" value="HTHLUXR"/>
</dbReference>
<dbReference type="GO" id="GO:0000160">
    <property type="term" value="P:phosphorelay signal transduction system"/>
    <property type="evidence" value="ECO:0007669"/>
    <property type="project" value="InterPro"/>
</dbReference>
<dbReference type="PROSITE" id="PS50110">
    <property type="entry name" value="RESPONSE_REGULATORY"/>
    <property type="match status" value="1"/>
</dbReference>
<dbReference type="PROSITE" id="PS50043">
    <property type="entry name" value="HTH_LUXR_2"/>
    <property type="match status" value="1"/>
</dbReference>
<evidence type="ECO:0000256" key="4">
    <source>
        <dbReference type="ARBA" id="ARBA00023163"/>
    </source>
</evidence>
<dbReference type="EMBL" id="CP065689">
    <property type="protein sequence ID" value="QPS58557.1"/>
    <property type="molecule type" value="Genomic_DNA"/>
</dbReference>
<dbReference type="SMART" id="SM00448">
    <property type="entry name" value="REC"/>
    <property type="match status" value="1"/>
</dbReference>
<keyword evidence="2" id="KW-0805">Transcription regulation</keyword>
<feature type="domain" description="HTH luxR-type" evidence="6">
    <location>
        <begin position="156"/>
        <end position="221"/>
    </location>
</feature>
<dbReference type="InterPro" id="IPR011006">
    <property type="entry name" value="CheY-like_superfamily"/>
</dbReference>
<keyword evidence="4" id="KW-0804">Transcription</keyword>
<dbReference type="EMBL" id="LS483460">
    <property type="protein sequence ID" value="SQI00342.1"/>
    <property type="molecule type" value="Genomic_DNA"/>
</dbReference>
<protein>
    <submittedName>
        <fullName evidence="8">Response regulator transcription factor</fullName>
    </submittedName>
    <submittedName>
        <fullName evidence="9">Two-component system response regulator</fullName>
    </submittedName>
</protein>
<dbReference type="CDD" id="cd06170">
    <property type="entry name" value="LuxR_C_like"/>
    <property type="match status" value="1"/>
</dbReference>
<dbReference type="InterPro" id="IPR039420">
    <property type="entry name" value="WalR-like"/>
</dbReference>
<feature type="domain" description="Response regulatory" evidence="7">
    <location>
        <begin position="9"/>
        <end position="125"/>
    </location>
</feature>
<evidence type="ECO:0000259" key="6">
    <source>
        <dbReference type="PROSITE" id="PS50043"/>
    </source>
</evidence>
<dbReference type="InterPro" id="IPR001789">
    <property type="entry name" value="Sig_transdc_resp-reg_receiver"/>
</dbReference>
<feature type="modified residue" description="4-aspartylphosphate" evidence="5">
    <location>
        <position position="60"/>
    </location>
</feature>
<dbReference type="STRING" id="38301.NX84_05410"/>
<evidence type="ECO:0000313" key="9">
    <source>
        <dbReference type="EMBL" id="SQI00342.1"/>
    </source>
</evidence>
<dbReference type="PANTHER" id="PTHR43214:SF24">
    <property type="entry name" value="TRANSCRIPTIONAL REGULATORY PROTEIN NARL-RELATED"/>
    <property type="match status" value="1"/>
</dbReference>
<evidence type="ECO:0000256" key="2">
    <source>
        <dbReference type="ARBA" id="ARBA00023015"/>
    </source>
</evidence>
<reference evidence="11 12" key="1">
    <citation type="submission" date="2018-06" db="EMBL/GenBank/DDBJ databases">
        <authorList>
            <consortium name="Pathogen Informatics"/>
            <person name="Doyle S."/>
        </authorList>
    </citation>
    <scope>NUCLEOTIDE SEQUENCE [LARGE SCALE GENOMIC DNA]</scope>
    <source>
        <strain evidence="9 11">NCTC10288</strain>
        <strain evidence="10 12">NCTC10289</strain>
    </source>
</reference>
<dbReference type="GO" id="GO:0003677">
    <property type="term" value="F:DNA binding"/>
    <property type="evidence" value="ECO:0007669"/>
    <property type="project" value="UniProtKB-KW"/>
</dbReference>
<dbReference type="PROSITE" id="PS00622">
    <property type="entry name" value="HTH_LUXR_1"/>
    <property type="match status" value="1"/>
</dbReference>
<evidence type="ECO:0000313" key="12">
    <source>
        <dbReference type="Proteomes" id="UP000254287"/>
    </source>
</evidence>
<dbReference type="GeneID" id="70783542"/>
<dbReference type="SMART" id="SM00421">
    <property type="entry name" value="HTH_LUXR"/>
    <property type="match status" value="1"/>
</dbReference>
<organism evidence="9 11">
    <name type="scientific">Corynebacterium minutissimum</name>
    <dbReference type="NCBI Taxonomy" id="38301"/>
    <lineage>
        <taxon>Bacteria</taxon>
        <taxon>Bacillati</taxon>
        <taxon>Actinomycetota</taxon>
        <taxon>Actinomycetes</taxon>
        <taxon>Mycobacteriales</taxon>
        <taxon>Corynebacteriaceae</taxon>
        <taxon>Corynebacterium</taxon>
    </lineage>
</organism>
<accession>A0A2X4RSZ8</accession>
<sequence length="223" mass="23580">MPHSSSRIRVLLADDQAMLLSALSTILTAQEDIEVTATATSGAEAVKSALAHHIDVAILDIRMPGMDGISAAQAILERKPECRIIMLTTFNDEELVAQSISTGANGFLLKDADPEVLVTAVRDVAQGESVLAAEVTGPVLEAYRSALTHDSLSAQERQGLSLVTRREMEVLSLLARGATNAEIASDMVIAETTVKTHVSALMSKLAARDRVALVLLAQRAGVA</sequence>
<dbReference type="Gene3D" id="3.40.50.2300">
    <property type="match status" value="1"/>
</dbReference>
<dbReference type="EMBL" id="UFXP01000001">
    <property type="protein sequence ID" value="STC76266.1"/>
    <property type="molecule type" value="Genomic_DNA"/>
</dbReference>
<dbReference type="SUPFAM" id="SSF52172">
    <property type="entry name" value="CheY-like"/>
    <property type="match status" value="1"/>
</dbReference>
<evidence type="ECO:0000313" key="13">
    <source>
        <dbReference type="Proteomes" id="UP000594905"/>
    </source>
</evidence>
<dbReference type="GO" id="GO:0006355">
    <property type="term" value="P:regulation of DNA-templated transcription"/>
    <property type="evidence" value="ECO:0007669"/>
    <property type="project" value="InterPro"/>
</dbReference>
<keyword evidence="3" id="KW-0238">DNA-binding</keyword>
<dbReference type="KEGG" id="cmin:NCTC10288_01653"/>
<name>A0A2X4RSZ8_9CORY</name>
<keyword evidence="1 5" id="KW-0597">Phosphoprotein</keyword>
<dbReference type="Proteomes" id="UP000249264">
    <property type="component" value="Chromosome 1"/>
</dbReference>
<evidence type="ECO:0000259" key="7">
    <source>
        <dbReference type="PROSITE" id="PS50110"/>
    </source>
</evidence>
<dbReference type="OrthoDB" id="9808843at2"/>
<evidence type="ECO:0000313" key="10">
    <source>
        <dbReference type="EMBL" id="STC76266.1"/>
    </source>
</evidence>
<dbReference type="Proteomes" id="UP000254287">
    <property type="component" value="Unassembled WGS sequence"/>
</dbReference>
<dbReference type="Pfam" id="PF00196">
    <property type="entry name" value="GerE"/>
    <property type="match status" value="1"/>
</dbReference>